<dbReference type="InterPro" id="IPR036900">
    <property type="entry name" value="A-D-PHexomutase_C_sf"/>
</dbReference>
<dbReference type="FunFam" id="3.30.310.50:FF:000006">
    <property type="entry name" value="Phosphoglucosamine mutase"/>
    <property type="match status" value="1"/>
</dbReference>
<dbReference type="Pfam" id="PF02880">
    <property type="entry name" value="PGM_PMM_III"/>
    <property type="match status" value="1"/>
</dbReference>
<organism evidence="12 13">
    <name type="scientific">Paenimyroides marinum</name>
    <dbReference type="NCBI Taxonomy" id="1159016"/>
    <lineage>
        <taxon>Bacteria</taxon>
        <taxon>Pseudomonadati</taxon>
        <taxon>Bacteroidota</taxon>
        <taxon>Flavobacteriia</taxon>
        <taxon>Flavobacteriales</taxon>
        <taxon>Flavobacteriaceae</taxon>
        <taxon>Paenimyroides</taxon>
    </lineage>
</organism>
<dbReference type="GO" id="GO:0000287">
    <property type="term" value="F:magnesium ion binding"/>
    <property type="evidence" value="ECO:0007669"/>
    <property type="project" value="InterPro"/>
</dbReference>
<dbReference type="InterPro" id="IPR016066">
    <property type="entry name" value="A-D-PHexomutase_CS"/>
</dbReference>
<dbReference type="Pfam" id="PF00408">
    <property type="entry name" value="PGM_PMM_IV"/>
    <property type="match status" value="1"/>
</dbReference>
<evidence type="ECO:0000259" key="8">
    <source>
        <dbReference type="Pfam" id="PF00408"/>
    </source>
</evidence>
<evidence type="ECO:0000259" key="10">
    <source>
        <dbReference type="Pfam" id="PF02879"/>
    </source>
</evidence>
<dbReference type="Gene3D" id="3.30.310.50">
    <property type="entry name" value="Alpha-D-phosphohexomutase, C-terminal domain"/>
    <property type="match status" value="1"/>
</dbReference>
<dbReference type="GO" id="GO:0004615">
    <property type="term" value="F:phosphomannomutase activity"/>
    <property type="evidence" value="ECO:0007669"/>
    <property type="project" value="TreeGrafter"/>
</dbReference>
<evidence type="ECO:0000256" key="4">
    <source>
        <dbReference type="ARBA" id="ARBA00022723"/>
    </source>
</evidence>
<dbReference type="FunFam" id="3.40.120.10:FF:000020">
    <property type="entry name" value="Phosphoglucosamine mutase"/>
    <property type="match status" value="1"/>
</dbReference>
<evidence type="ECO:0000313" key="13">
    <source>
        <dbReference type="Proteomes" id="UP000199634"/>
    </source>
</evidence>
<dbReference type="InterPro" id="IPR050060">
    <property type="entry name" value="Phosphoglucosamine_mutase"/>
</dbReference>
<feature type="domain" description="Alpha-D-phosphohexomutase alpha/beta/alpha" evidence="9">
    <location>
        <begin position="8"/>
        <end position="142"/>
    </location>
</feature>
<keyword evidence="6" id="KW-0413">Isomerase</keyword>
<dbReference type="GO" id="GO:0006048">
    <property type="term" value="P:UDP-N-acetylglucosamine biosynthetic process"/>
    <property type="evidence" value="ECO:0007669"/>
    <property type="project" value="TreeGrafter"/>
</dbReference>
<evidence type="ECO:0000259" key="9">
    <source>
        <dbReference type="Pfam" id="PF02878"/>
    </source>
</evidence>
<dbReference type="OrthoDB" id="9806956at2"/>
<dbReference type="PRINTS" id="PR00509">
    <property type="entry name" value="PGMPMM"/>
</dbReference>
<dbReference type="InterPro" id="IPR005844">
    <property type="entry name" value="A-D-PHexomutase_a/b/a-I"/>
</dbReference>
<dbReference type="EMBL" id="FNXE01000002">
    <property type="protein sequence ID" value="SEH56495.1"/>
    <property type="molecule type" value="Genomic_DNA"/>
</dbReference>
<dbReference type="GO" id="GO:0005829">
    <property type="term" value="C:cytosol"/>
    <property type="evidence" value="ECO:0007669"/>
    <property type="project" value="TreeGrafter"/>
</dbReference>
<keyword evidence="5 7" id="KW-0460">Magnesium</keyword>
<dbReference type="PANTHER" id="PTHR42946:SF1">
    <property type="entry name" value="PHOSPHOGLUCOMUTASE (ALPHA-D-GLUCOSE-1,6-BISPHOSPHATE-DEPENDENT)"/>
    <property type="match status" value="1"/>
</dbReference>
<dbReference type="Proteomes" id="UP000199634">
    <property type="component" value="Unassembled WGS sequence"/>
</dbReference>
<dbReference type="NCBIfam" id="TIGR03990">
    <property type="entry name" value="Arch_GlmM"/>
    <property type="match status" value="1"/>
</dbReference>
<dbReference type="InterPro" id="IPR005843">
    <property type="entry name" value="A-D-PHexomutase_C"/>
</dbReference>
<dbReference type="GO" id="GO:0008966">
    <property type="term" value="F:phosphoglucosamine mutase activity"/>
    <property type="evidence" value="ECO:0007669"/>
    <property type="project" value="InterPro"/>
</dbReference>
<comment type="similarity">
    <text evidence="2 7">Belongs to the phosphohexose mutase family.</text>
</comment>
<feature type="domain" description="Alpha-D-phosphohexomutase alpha/beta/alpha" evidence="11">
    <location>
        <begin position="270"/>
        <end position="375"/>
    </location>
</feature>
<name>A0A1H6JBW4_9FLAO</name>
<evidence type="ECO:0000256" key="5">
    <source>
        <dbReference type="ARBA" id="ARBA00022842"/>
    </source>
</evidence>
<dbReference type="RefSeq" id="WP_091095440.1">
    <property type="nucleotide sequence ID" value="NZ_FNXE01000002.1"/>
</dbReference>
<dbReference type="Gene3D" id="3.40.120.10">
    <property type="entry name" value="Alpha-D-Glucose-1,6-Bisphosphate, subunit A, domain 3"/>
    <property type="match status" value="3"/>
</dbReference>
<comment type="cofactor">
    <cofactor evidence="1">
        <name>Mg(2+)</name>
        <dbReference type="ChEBI" id="CHEBI:18420"/>
    </cofactor>
</comment>
<dbReference type="InterPro" id="IPR005845">
    <property type="entry name" value="A-D-PHexomutase_a/b/a-II"/>
</dbReference>
<dbReference type="AlphaFoldDB" id="A0A1H6JBW4"/>
<dbReference type="InterPro" id="IPR016055">
    <property type="entry name" value="A-D-PHexomutase_a/b/a-I/II/III"/>
</dbReference>
<evidence type="ECO:0000256" key="3">
    <source>
        <dbReference type="ARBA" id="ARBA00022553"/>
    </source>
</evidence>
<dbReference type="STRING" id="1159016.SAMN02927937_00213"/>
<evidence type="ECO:0000256" key="2">
    <source>
        <dbReference type="ARBA" id="ARBA00010231"/>
    </source>
</evidence>
<dbReference type="Pfam" id="PF02878">
    <property type="entry name" value="PGM_PMM_I"/>
    <property type="match status" value="1"/>
</dbReference>
<proteinExistence type="inferred from homology"/>
<sequence length="461" mass="50384">MTLIKSISGIRGTIGGNVGENLTPIDAVKFASAYGTFLKNSLQKDNLTVVIGRDARISGPMIHQLVMQTLVGLGINVIDLGLSTTPTVEVAVPMEKADGGIILTASHNPKQWNALKLLNNKGEFLSGAEGALILDIAESDNFNFADVDNLGTITEINDYMDRHIDEVLNLKLVDVEAVKQRKFKIVVDGVNSSGGIVIPALLEKMGVEVVKLYCEPNGHFPHNPEPLKEHLKDICELVVKEQADFGIVVDPDVDRLAFISNDGEMFGEEYTLVAVADYVLSKTPGNTVSNMSSSRALKDVTEKHGGMYEASAVGEVNVVELMKKNNAIIGGEGNGGIIYPEIHYGRDALVGVALFLTHLAKQDLDVASLRASYPQYFMSKNKIELTPEINVDAILEEMKKRYSNEKITTIDGVKIDFAESWVHLRKSNTEPIIRIYTEAHTQQQADGVAQTILNEIQEIVK</sequence>
<dbReference type="SUPFAM" id="SSF53738">
    <property type="entry name" value="Phosphoglucomutase, first 3 domains"/>
    <property type="match status" value="3"/>
</dbReference>
<dbReference type="GO" id="GO:0005975">
    <property type="term" value="P:carbohydrate metabolic process"/>
    <property type="evidence" value="ECO:0007669"/>
    <property type="project" value="InterPro"/>
</dbReference>
<evidence type="ECO:0000256" key="1">
    <source>
        <dbReference type="ARBA" id="ARBA00001946"/>
    </source>
</evidence>
<dbReference type="SUPFAM" id="SSF55957">
    <property type="entry name" value="Phosphoglucomutase, C-terminal domain"/>
    <property type="match status" value="1"/>
</dbReference>
<protein>
    <submittedName>
        <fullName evidence="12">Phosphomannomutase</fullName>
    </submittedName>
</protein>
<dbReference type="Pfam" id="PF02879">
    <property type="entry name" value="PGM_PMM_II"/>
    <property type="match status" value="1"/>
</dbReference>
<accession>A0A1H6JBW4</accession>
<evidence type="ECO:0000259" key="11">
    <source>
        <dbReference type="Pfam" id="PF02880"/>
    </source>
</evidence>
<evidence type="ECO:0000313" key="12">
    <source>
        <dbReference type="EMBL" id="SEH56495.1"/>
    </source>
</evidence>
<gene>
    <name evidence="12" type="ORF">SAMN02927937_00213</name>
</gene>
<dbReference type="PROSITE" id="PS00710">
    <property type="entry name" value="PGM_PMM"/>
    <property type="match status" value="1"/>
</dbReference>
<keyword evidence="13" id="KW-1185">Reference proteome</keyword>
<keyword evidence="4 7" id="KW-0479">Metal-binding</keyword>
<dbReference type="InterPro" id="IPR005846">
    <property type="entry name" value="A-D-PHexomutase_a/b/a-III"/>
</dbReference>
<evidence type="ECO:0000256" key="7">
    <source>
        <dbReference type="RuleBase" id="RU004326"/>
    </source>
</evidence>
<dbReference type="InterPro" id="IPR024086">
    <property type="entry name" value="GlmM_arc-type"/>
</dbReference>
<dbReference type="InterPro" id="IPR005841">
    <property type="entry name" value="Alpha-D-phosphohexomutase_SF"/>
</dbReference>
<evidence type="ECO:0000256" key="6">
    <source>
        <dbReference type="ARBA" id="ARBA00023235"/>
    </source>
</evidence>
<keyword evidence="3" id="KW-0597">Phosphoprotein</keyword>
<feature type="domain" description="Alpha-D-phosphohexomutase alpha/beta/alpha" evidence="10">
    <location>
        <begin position="171"/>
        <end position="263"/>
    </location>
</feature>
<dbReference type="PANTHER" id="PTHR42946">
    <property type="entry name" value="PHOSPHOHEXOSE MUTASE"/>
    <property type="match status" value="1"/>
</dbReference>
<reference evidence="13" key="1">
    <citation type="submission" date="2016-10" db="EMBL/GenBank/DDBJ databases">
        <authorList>
            <person name="Varghese N."/>
            <person name="Submissions S."/>
        </authorList>
    </citation>
    <scope>NUCLEOTIDE SEQUENCE [LARGE SCALE GENOMIC DNA]</scope>
    <source>
        <strain evidence="13">CGMCC 1.10825</strain>
    </source>
</reference>
<feature type="domain" description="Alpha-D-phosphohexomutase C-terminal" evidence="8">
    <location>
        <begin position="395"/>
        <end position="453"/>
    </location>
</feature>
<dbReference type="GO" id="GO:0009252">
    <property type="term" value="P:peptidoglycan biosynthetic process"/>
    <property type="evidence" value="ECO:0007669"/>
    <property type="project" value="TreeGrafter"/>
</dbReference>